<keyword evidence="2" id="KW-1185">Reference proteome</keyword>
<sequence>EVLCSYNWHVCGKMIFVPGAPPKWTPVALPTTLKKDSGYRFVEQNGFRVPKYSFEPAFQALGIMNPGTKVDNIDIFANRNSFRKLLHIVSGRRFDPFCMDLQMVKGTLFISRKEQDARTMIYGSLNSGYGHSLEDTFTTPEEGLDHSSSHHRVIRYHMGNLNCAVRFEVDAYYEPYDGGVAVPEPAPSQMKFETYEYASTQVIRKGTLVSSSALAEIKAKKSHQVSQTMPQLWFGRTPYLLTGHNVDGVVHKISCTHAALEFRDWEKKNQETLRKLVGLLEMIIDVVKKTEKRAAVLVCEQKGGPIRILEKVNVAGVLSEEMCEEFWDEKVGATSVG</sequence>
<dbReference type="PANTHER" id="PTHR35179">
    <property type="entry name" value="PROTEIN CBG02620"/>
    <property type="match status" value="1"/>
</dbReference>
<dbReference type="PANTHER" id="PTHR35179:SF1">
    <property type="entry name" value="INTEGRAL MEMBRANE PROTEIN"/>
    <property type="match status" value="1"/>
</dbReference>
<dbReference type="EMBL" id="ML994515">
    <property type="protein sequence ID" value="KAF2196025.1"/>
    <property type="molecule type" value="Genomic_DNA"/>
</dbReference>
<accession>A0A9P4MTD3</accession>
<evidence type="ECO:0008006" key="3">
    <source>
        <dbReference type="Google" id="ProtNLM"/>
    </source>
</evidence>
<dbReference type="Proteomes" id="UP000799536">
    <property type="component" value="Unassembled WGS sequence"/>
</dbReference>
<feature type="non-terminal residue" evidence="1">
    <location>
        <position position="1"/>
    </location>
</feature>
<dbReference type="AlphaFoldDB" id="A0A9P4MTD3"/>
<evidence type="ECO:0000313" key="1">
    <source>
        <dbReference type="EMBL" id="KAF2196025.1"/>
    </source>
</evidence>
<name>A0A9P4MTD3_9PLEO</name>
<comment type="caution">
    <text evidence="1">The sequence shown here is derived from an EMBL/GenBank/DDBJ whole genome shotgun (WGS) entry which is preliminary data.</text>
</comment>
<evidence type="ECO:0000313" key="2">
    <source>
        <dbReference type="Proteomes" id="UP000799536"/>
    </source>
</evidence>
<proteinExistence type="predicted"/>
<organism evidence="1 2">
    <name type="scientific">Delitschia confertaspora ATCC 74209</name>
    <dbReference type="NCBI Taxonomy" id="1513339"/>
    <lineage>
        <taxon>Eukaryota</taxon>
        <taxon>Fungi</taxon>
        <taxon>Dikarya</taxon>
        <taxon>Ascomycota</taxon>
        <taxon>Pezizomycotina</taxon>
        <taxon>Dothideomycetes</taxon>
        <taxon>Pleosporomycetidae</taxon>
        <taxon>Pleosporales</taxon>
        <taxon>Delitschiaceae</taxon>
        <taxon>Delitschia</taxon>
    </lineage>
</organism>
<protein>
    <recommendedName>
        <fullName evidence="3">Geranylgeranyl pyrophosphate synthetase</fullName>
    </recommendedName>
</protein>
<dbReference type="OrthoDB" id="420564at2759"/>
<gene>
    <name evidence="1" type="ORF">GQ43DRAFT_384216</name>
</gene>
<reference evidence="1" key="1">
    <citation type="journal article" date="2020" name="Stud. Mycol.">
        <title>101 Dothideomycetes genomes: a test case for predicting lifestyles and emergence of pathogens.</title>
        <authorList>
            <person name="Haridas S."/>
            <person name="Albert R."/>
            <person name="Binder M."/>
            <person name="Bloem J."/>
            <person name="Labutti K."/>
            <person name="Salamov A."/>
            <person name="Andreopoulos B."/>
            <person name="Baker S."/>
            <person name="Barry K."/>
            <person name="Bills G."/>
            <person name="Bluhm B."/>
            <person name="Cannon C."/>
            <person name="Castanera R."/>
            <person name="Culley D."/>
            <person name="Daum C."/>
            <person name="Ezra D."/>
            <person name="Gonzalez J."/>
            <person name="Henrissat B."/>
            <person name="Kuo A."/>
            <person name="Liang C."/>
            <person name="Lipzen A."/>
            <person name="Lutzoni F."/>
            <person name="Magnuson J."/>
            <person name="Mondo S."/>
            <person name="Nolan M."/>
            <person name="Ohm R."/>
            <person name="Pangilinan J."/>
            <person name="Park H.-J."/>
            <person name="Ramirez L."/>
            <person name="Alfaro M."/>
            <person name="Sun H."/>
            <person name="Tritt A."/>
            <person name="Yoshinaga Y."/>
            <person name="Zwiers L.-H."/>
            <person name="Turgeon B."/>
            <person name="Goodwin S."/>
            <person name="Spatafora J."/>
            <person name="Crous P."/>
            <person name="Grigoriev I."/>
        </authorList>
    </citation>
    <scope>NUCLEOTIDE SEQUENCE</scope>
    <source>
        <strain evidence="1">ATCC 74209</strain>
    </source>
</reference>